<name>A0A9D4B242_9SAUR</name>
<proteinExistence type="predicted"/>
<evidence type="ECO:0000313" key="2">
    <source>
        <dbReference type="Proteomes" id="UP000827986"/>
    </source>
</evidence>
<comment type="caution">
    <text evidence="1">The sequence shown here is derived from an EMBL/GenBank/DDBJ whole genome shotgun (WGS) entry which is preliminary data.</text>
</comment>
<dbReference type="Proteomes" id="UP000827986">
    <property type="component" value="Unassembled WGS sequence"/>
</dbReference>
<dbReference type="AlphaFoldDB" id="A0A9D4B242"/>
<accession>A0A9D4B242</accession>
<evidence type="ECO:0000313" key="1">
    <source>
        <dbReference type="EMBL" id="KAH1185337.1"/>
    </source>
</evidence>
<gene>
    <name evidence="1" type="ORF">KIL84_018086</name>
</gene>
<reference evidence="1" key="1">
    <citation type="submission" date="2021-09" db="EMBL/GenBank/DDBJ databases">
        <title>The genome of Mauremys mutica provides insights into the evolution of semi-aquatic lifestyle.</title>
        <authorList>
            <person name="Gong S."/>
            <person name="Gao Y."/>
        </authorList>
    </citation>
    <scope>NUCLEOTIDE SEQUENCE</scope>
    <source>
        <strain evidence="1">MM-2020</strain>
        <tissue evidence="1">Muscle</tissue>
    </source>
</reference>
<sequence>MDTAKTRISLLEIVGALQNLQMQVDILQVQNATVQTQAISPVTPSPQESKIPLLDKFGSDHSQFHSFMNQCQFLFLLCPQSSYTDQFQVGHIISQLTGEELAGASLLLENCSLS</sequence>
<keyword evidence="2" id="KW-1185">Reference proteome</keyword>
<organism evidence="1 2">
    <name type="scientific">Mauremys mutica</name>
    <name type="common">yellowpond turtle</name>
    <dbReference type="NCBI Taxonomy" id="74926"/>
    <lineage>
        <taxon>Eukaryota</taxon>
        <taxon>Metazoa</taxon>
        <taxon>Chordata</taxon>
        <taxon>Craniata</taxon>
        <taxon>Vertebrata</taxon>
        <taxon>Euteleostomi</taxon>
        <taxon>Archelosauria</taxon>
        <taxon>Testudinata</taxon>
        <taxon>Testudines</taxon>
        <taxon>Cryptodira</taxon>
        <taxon>Durocryptodira</taxon>
        <taxon>Testudinoidea</taxon>
        <taxon>Geoemydidae</taxon>
        <taxon>Geoemydinae</taxon>
        <taxon>Mauremys</taxon>
    </lineage>
</organism>
<protein>
    <submittedName>
        <fullName evidence="1">Uncharacterized protein</fullName>
    </submittedName>
</protein>
<dbReference type="EMBL" id="JAHDVG010000463">
    <property type="protein sequence ID" value="KAH1185337.1"/>
    <property type="molecule type" value="Genomic_DNA"/>
</dbReference>